<dbReference type="STRING" id="575540.Isop_2978"/>
<feature type="coiled-coil region" evidence="2">
    <location>
        <begin position="361"/>
        <end position="453"/>
    </location>
</feature>
<dbReference type="InParanoid" id="E8R2P6"/>
<organism evidence="6 7">
    <name type="scientific">Isosphaera pallida (strain ATCC 43644 / DSM 9630 / IS1B)</name>
    <dbReference type="NCBI Taxonomy" id="575540"/>
    <lineage>
        <taxon>Bacteria</taxon>
        <taxon>Pseudomonadati</taxon>
        <taxon>Planctomycetota</taxon>
        <taxon>Planctomycetia</taxon>
        <taxon>Isosphaerales</taxon>
        <taxon>Isosphaeraceae</taxon>
        <taxon>Isosphaera</taxon>
    </lineage>
</organism>
<sequence>MSSGFRTRRGGLGFNWRGSPGRHFVNLVTVAAVLLGSALVLAIVGYNLCLLEVPTNSQAVLISKRGLDLEPDMEIAPDDPNGPLYKGVQPRVLTEGRYFYNPLFWDWEIYPKADIPKGKIGVRIRLVGEELNSTENQVLAEPGQKGIQRGVLEPGLYTYNRYLEEIQQFDPVMIPAGFRGVVTNLAGPLPKDANVVLVAKGERGVQQETLPPGTHYLNPYEYRVSLVDCRSQRYNLSEGDPMDFLSADGFPVEIDGTIEFRVLEDKAAEIFVLYNEDYNQDEIAEELVKKIIMPESRSICRINGSKLTGGAFISGIEREQFVRDLERSLKTNCLRQGIEVRAVTVSTIIPPLDIAEPIQQREVAKQRLAQYQQERLQQESEAQLKVEELKGEQSRKLVEAEQEIVELTTKAEQDQAVALTEANQQLEVAKIKLEAARDQAAKLIAEAEAAAAVTRFRNNAEVAGVRTKVRAFGGDGDGYARSVLASKLAPAFKTILTNTEGPIMELFAQFTNAAPTSLGSVALPASTAALSEAESTSPPNQPAPVSPAETPSASDNPPLANPPANPSPTPNPNAASIPNAKPAGGDQ</sequence>
<dbReference type="OrthoDB" id="9813949at2"/>
<feature type="domain" description="Band 7" evidence="5">
    <location>
        <begin position="193"/>
        <end position="362"/>
    </location>
</feature>
<dbReference type="HOGENOM" id="CLU_473168_0_0_0"/>
<reference evidence="6 7" key="2">
    <citation type="journal article" date="2011" name="Stand. Genomic Sci.">
        <title>Complete genome sequence of Isosphaera pallida type strain (IS1B).</title>
        <authorList>
            <consortium name="US DOE Joint Genome Institute (JGI-PGF)"/>
            <person name="Goker M."/>
            <person name="Cleland D."/>
            <person name="Saunders E."/>
            <person name="Lapidus A."/>
            <person name="Nolan M."/>
            <person name="Lucas S."/>
            <person name="Hammon N."/>
            <person name="Deshpande S."/>
            <person name="Cheng J.F."/>
            <person name="Tapia R."/>
            <person name="Han C."/>
            <person name="Goodwin L."/>
            <person name="Pitluck S."/>
            <person name="Liolios K."/>
            <person name="Pagani I."/>
            <person name="Ivanova N."/>
            <person name="Mavromatis K."/>
            <person name="Pati A."/>
            <person name="Chen A."/>
            <person name="Palaniappan K."/>
            <person name="Land M."/>
            <person name="Hauser L."/>
            <person name="Chang Y.J."/>
            <person name="Jeffries C.D."/>
            <person name="Detter J.C."/>
            <person name="Beck B."/>
            <person name="Woyke T."/>
            <person name="Bristow J."/>
            <person name="Eisen J.A."/>
            <person name="Markowitz V."/>
            <person name="Hugenholtz P."/>
            <person name="Kyrpides N.C."/>
            <person name="Klenk H.P."/>
        </authorList>
    </citation>
    <scope>NUCLEOTIDE SEQUENCE [LARGE SCALE GENOMIC DNA]</scope>
    <source>
        <strain evidence="7">ATCC 43644 / DSM 9630 / IS1B</strain>
    </source>
</reference>
<keyword evidence="4" id="KW-1133">Transmembrane helix</keyword>
<dbReference type="GO" id="GO:0016020">
    <property type="term" value="C:membrane"/>
    <property type="evidence" value="ECO:0007669"/>
    <property type="project" value="UniProtKB-SubCell"/>
</dbReference>
<feature type="compositionally biased region" description="Low complexity" evidence="3">
    <location>
        <begin position="529"/>
        <end position="538"/>
    </location>
</feature>
<keyword evidence="2" id="KW-0175">Coiled coil</keyword>
<dbReference type="EMBL" id="CP002353">
    <property type="protein sequence ID" value="ADV63543.1"/>
    <property type="molecule type" value="Genomic_DNA"/>
</dbReference>
<gene>
    <name evidence="6" type="ordered locus">Isop_2978</name>
</gene>
<evidence type="ECO:0000256" key="2">
    <source>
        <dbReference type="SAM" id="Coils"/>
    </source>
</evidence>
<dbReference type="Gene3D" id="3.30.479.30">
    <property type="entry name" value="Band 7 domain"/>
    <property type="match status" value="1"/>
</dbReference>
<comment type="subcellular location">
    <subcellularLocation>
        <location evidence="1">Membrane</location>
        <topology evidence="1">Single-pass membrane protein</topology>
    </subcellularLocation>
</comment>
<evidence type="ECO:0000313" key="7">
    <source>
        <dbReference type="Proteomes" id="UP000008631"/>
    </source>
</evidence>
<feature type="transmembrane region" description="Helical" evidence="4">
    <location>
        <begin position="24"/>
        <end position="48"/>
    </location>
</feature>
<dbReference type="InterPro" id="IPR036013">
    <property type="entry name" value="Band_7/SPFH_dom_sf"/>
</dbReference>
<feature type="compositionally biased region" description="Low complexity" evidence="3">
    <location>
        <begin position="572"/>
        <end position="587"/>
    </location>
</feature>
<feature type="region of interest" description="Disordered" evidence="3">
    <location>
        <begin position="529"/>
        <end position="587"/>
    </location>
</feature>
<evidence type="ECO:0000256" key="1">
    <source>
        <dbReference type="ARBA" id="ARBA00004167"/>
    </source>
</evidence>
<dbReference type="KEGG" id="ipa:Isop_2978"/>
<dbReference type="RefSeq" id="WP_013565831.1">
    <property type="nucleotide sequence ID" value="NC_014962.1"/>
</dbReference>
<evidence type="ECO:0000256" key="4">
    <source>
        <dbReference type="SAM" id="Phobius"/>
    </source>
</evidence>
<dbReference type="AlphaFoldDB" id="E8R2P6"/>
<dbReference type="Proteomes" id="UP000008631">
    <property type="component" value="Chromosome"/>
</dbReference>
<evidence type="ECO:0000259" key="5">
    <source>
        <dbReference type="SMART" id="SM00244"/>
    </source>
</evidence>
<keyword evidence="7" id="KW-1185">Reference proteome</keyword>
<dbReference type="InterPro" id="IPR001107">
    <property type="entry name" value="Band_7"/>
</dbReference>
<evidence type="ECO:0000313" key="6">
    <source>
        <dbReference type="EMBL" id="ADV63543.1"/>
    </source>
</evidence>
<reference key="1">
    <citation type="submission" date="2010-11" db="EMBL/GenBank/DDBJ databases">
        <title>The complete sequence of chromosome of Isophaera pallida ATCC 43644.</title>
        <authorList>
            <consortium name="US DOE Joint Genome Institute (JGI-PGF)"/>
            <person name="Lucas S."/>
            <person name="Copeland A."/>
            <person name="Lapidus A."/>
            <person name="Bruce D."/>
            <person name="Goodwin L."/>
            <person name="Pitluck S."/>
            <person name="Kyrpides N."/>
            <person name="Mavromatis K."/>
            <person name="Pagani I."/>
            <person name="Ivanova N."/>
            <person name="Saunders E."/>
            <person name="Brettin T."/>
            <person name="Detter J.C."/>
            <person name="Han C."/>
            <person name="Tapia R."/>
            <person name="Land M."/>
            <person name="Hauser L."/>
            <person name="Markowitz V."/>
            <person name="Cheng J.-F."/>
            <person name="Hugenholtz P."/>
            <person name="Woyke T."/>
            <person name="Wu D."/>
            <person name="Eisen J.A."/>
        </authorList>
    </citation>
    <scope>NUCLEOTIDE SEQUENCE</scope>
    <source>
        <strain>ATCC 43644</strain>
    </source>
</reference>
<protein>
    <submittedName>
        <fullName evidence="6">Band 7 protein</fullName>
    </submittedName>
</protein>
<dbReference type="eggNOG" id="COG0330">
    <property type="taxonomic scope" value="Bacteria"/>
</dbReference>
<keyword evidence="4" id="KW-0812">Transmembrane</keyword>
<dbReference type="SUPFAM" id="SSF117892">
    <property type="entry name" value="Band 7/SPFH domain"/>
    <property type="match status" value="1"/>
</dbReference>
<dbReference type="Pfam" id="PF01145">
    <property type="entry name" value="Band_7"/>
    <property type="match status" value="1"/>
</dbReference>
<proteinExistence type="predicted"/>
<feature type="compositionally biased region" description="Pro residues" evidence="3">
    <location>
        <begin position="559"/>
        <end position="571"/>
    </location>
</feature>
<accession>E8R2P6</accession>
<evidence type="ECO:0000256" key="3">
    <source>
        <dbReference type="SAM" id="MobiDB-lite"/>
    </source>
</evidence>
<name>E8R2P6_ISOPI</name>
<dbReference type="SMART" id="SM00244">
    <property type="entry name" value="PHB"/>
    <property type="match status" value="1"/>
</dbReference>
<keyword evidence="4" id="KW-0472">Membrane</keyword>